<gene>
    <name evidence="12 13" type="primary">psd</name>
    <name evidence="13" type="ORF">SAMEA3906486_05584</name>
</gene>
<dbReference type="PANTHER" id="PTHR10067:SF6">
    <property type="entry name" value="PHOSPHATIDYLSERINE DECARBOXYLASE PROENZYME, MITOCHONDRIAL"/>
    <property type="match status" value="1"/>
</dbReference>
<dbReference type="Pfam" id="PF02666">
    <property type="entry name" value="PS_Dcarbxylase"/>
    <property type="match status" value="1"/>
</dbReference>
<comment type="cofactor">
    <cofactor evidence="12">
        <name>pyruvate</name>
        <dbReference type="ChEBI" id="CHEBI:15361"/>
    </cofactor>
    <text evidence="12">Binds 1 pyruvoyl group covalently per subunit.</text>
</comment>
<comment type="pathway">
    <text evidence="1">Lipid metabolism.</text>
</comment>
<evidence type="ECO:0000313" key="13">
    <source>
        <dbReference type="EMBL" id="SAI74866.1"/>
    </source>
</evidence>
<dbReference type="EC" id="4.1.1.65" evidence="12"/>
<comment type="subcellular location">
    <subcellularLocation>
        <location evidence="12">Cell membrane</location>
        <topology evidence="12">Peripheral membrane protein</topology>
    </subcellularLocation>
</comment>
<dbReference type="NCBIfam" id="TIGR00163">
    <property type="entry name" value="PS_decarb"/>
    <property type="match status" value="1"/>
</dbReference>
<keyword evidence="5 12" id="KW-0443">Lipid metabolism</keyword>
<keyword evidence="4 12" id="KW-0210">Decarboxylase</keyword>
<name>A0A157SY36_9BORD</name>
<evidence type="ECO:0000256" key="12">
    <source>
        <dbReference type="HAMAP-Rule" id="MF_00662"/>
    </source>
</evidence>
<dbReference type="GO" id="GO:0006646">
    <property type="term" value="P:phosphatidylethanolamine biosynthetic process"/>
    <property type="evidence" value="ECO:0007669"/>
    <property type="project" value="UniProtKB-UniRule"/>
</dbReference>
<comment type="catalytic activity">
    <reaction evidence="12">
        <text>a 1,2-diacyl-sn-glycero-3-phospho-L-serine + H(+) = a 1,2-diacyl-sn-glycero-3-phosphoethanolamine + CO2</text>
        <dbReference type="Rhea" id="RHEA:20828"/>
        <dbReference type="ChEBI" id="CHEBI:15378"/>
        <dbReference type="ChEBI" id="CHEBI:16526"/>
        <dbReference type="ChEBI" id="CHEBI:57262"/>
        <dbReference type="ChEBI" id="CHEBI:64612"/>
        <dbReference type="EC" id="4.1.1.65"/>
    </reaction>
</comment>
<feature type="modified residue" description="Pyruvic acid (Ser); by autocatalysis" evidence="12">
    <location>
        <position position="259"/>
    </location>
</feature>
<keyword evidence="6 12" id="KW-0472">Membrane</keyword>
<evidence type="ECO:0000256" key="11">
    <source>
        <dbReference type="ARBA" id="ARBA00023317"/>
    </source>
</evidence>
<evidence type="ECO:0000256" key="8">
    <source>
        <dbReference type="ARBA" id="ARBA00023209"/>
    </source>
</evidence>
<dbReference type="GO" id="GO:0005886">
    <property type="term" value="C:plasma membrane"/>
    <property type="evidence" value="ECO:0007669"/>
    <property type="project" value="UniProtKB-SubCell"/>
</dbReference>
<organism evidence="13 14">
    <name type="scientific">Bordetella ansorpii</name>
    <dbReference type="NCBI Taxonomy" id="288768"/>
    <lineage>
        <taxon>Bacteria</taxon>
        <taxon>Pseudomonadati</taxon>
        <taxon>Pseudomonadota</taxon>
        <taxon>Betaproteobacteria</taxon>
        <taxon>Burkholderiales</taxon>
        <taxon>Alcaligenaceae</taxon>
        <taxon>Bordetella</taxon>
    </lineage>
</organism>
<evidence type="ECO:0000256" key="2">
    <source>
        <dbReference type="ARBA" id="ARBA00022475"/>
    </source>
</evidence>
<comment type="function">
    <text evidence="12">Catalyzes the formation of phosphatidylethanolamine (PtdEtn) from phosphatidylserine (PtdSer).</text>
</comment>
<feature type="active site" description="Schiff-base intermediate with substrate; via pyruvic acid; for decarboxylase activity" evidence="12">
    <location>
        <position position="259"/>
    </location>
</feature>
<comment type="subunit">
    <text evidence="12">Heterodimer of a large membrane-associated beta subunit and a small pyruvoyl-containing alpha subunit.</text>
</comment>
<feature type="site" description="Cleavage (non-hydrolytic); by autocatalysis" evidence="12">
    <location>
        <begin position="258"/>
        <end position="259"/>
    </location>
</feature>
<keyword evidence="11 12" id="KW-0670">Pyruvate</keyword>
<dbReference type="PANTHER" id="PTHR10067">
    <property type="entry name" value="PHOSPHATIDYLSERINE DECARBOXYLASE"/>
    <property type="match status" value="1"/>
</dbReference>
<dbReference type="InterPro" id="IPR003817">
    <property type="entry name" value="PS_Dcarbxylase"/>
</dbReference>
<keyword evidence="9 12" id="KW-0456">Lyase</keyword>
<keyword evidence="8 12" id="KW-0594">Phospholipid biosynthesis</keyword>
<keyword evidence="14" id="KW-1185">Reference proteome</keyword>
<keyword evidence="7 12" id="KW-0865">Zymogen</keyword>
<protein>
    <recommendedName>
        <fullName evidence="12">Phosphatidylserine decarboxylase proenzyme</fullName>
        <ecNumber evidence="12">4.1.1.65</ecNumber>
    </recommendedName>
    <component>
        <recommendedName>
            <fullName evidence="12">Phosphatidylserine decarboxylase alpha chain</fullName>
        </recommendedName>
    </component>
    <component>
        <recommendedName>
            <fullName evidence="12">Phosphatidylserine decarboxylase beta chain</fullName>
        </recommendedName>
    </component>
</protein>
<keyword evidence="10 12" id="KW-1208">Phospholipid metabolism</keyword>
<feature type="chain" id="PRO_5023313655" description="Phosphatidylserine decarboxylase alpha chain" evidence="12">
    <location>
        <begin position="259"/>
        <end position="293"/>
    </location>
</feature>
<dbReference type="STRING" id="288768.SAMEA3906486_05584"/>
<feature type="chain" id="PRO_5023313656" description="Phosphatidylserine decarboxylase beta chain" evidence="12">
    <location>
        <begin position="1"/>
        <end position="258"/>
    </location>
</feature>
<evidence type="ECO:0000256" key="10">
    <source>
        <dbReference type="ARBA" id="ARBA00023264"/>
    </source>
</evidence>
<proteinExistence type="inferred from homology"/>
<dbReference type="Proteomes" id="UP000076848">
    <property type="component" value="Unassembled WGS sequence"/>
</dbReference>
<evidence type="ECO:0000256" key="4">
    <source>
        <dbReference type="ARBA" id="ARBA00022793"/>
    </source>
</evidence>
<evidence type="ECO:0000256" key="7">
    <source>
        <dbReference type="ARBA" id="ARBA00023145"/>
    </source>
</evidence>
<dbReference type="UniPathway" id="UPA00558">
    <property type="reaction ID" value="UER00616"/>
</dbReference>
<accession>A0A157SY36</accession>
<comment type="PTM">
    <text evidence="12">Is synthesized initially as an inactive proenzyme. Formation of the active enzyme involves a self-maturation process in which the active site pyruvoyl group is generated from an internal serine residue via an autocatalytic post-translational modification. Two non-identical subunits are generated from the proenzyme in this reaction, and the pyruvate is formed at the N-terminus of the alpha chain, which is derived from the carboxyl end of the proenzyme. The autoendoproteolytic cleavage occurs by a canonical serine protease mechanism, in which the side chain hydroxyl group of the serine supplies its oxygen atom to form the C-terminus of the beta chain, while the remainder of the serine residue undergoes an oxidative deamination to produce ammonia and the pyruvoyl prosthetic group on the alpha chain. During this reaction, the Ser that is part of the protease active site of the proenzyme becomes the pyruvoyl prosthetic group, which constitutes an essential element of the active site of the mature decarboxylase.</text>
</comment>
<keyword evidence="2 12" id="KW-1003">Cell membrane</keyword>
<sequence>MTSPMPIKDSLFLASQYLAPHHLVSRLAGVLAENRTPWLKNRLIGNFVRDYGVNMSEALLEDPLAYENFNAFFTRALKDGARPASHAPGAVLCPADGGISQLGAIEQGRIFQAKGHAFGLTDLLGGDAARAQPFEGGSFATIYLSPRDYHRVHMPVAGTLREMIYVPGRLFSVNPLTARNVPGLFARNERVVCLFDTEAYGPMALVLVGAMIVGSMETVWAGRIAPHRNRVETTRYDPAAAVPVRLDKGAEMGRFLLGSTVVVLFGKNRVRWAGDTAVAGHAVRMGELLGLPA</sequence>
<dbReference type="EMBL" id="FKIF01000010">
    <property type="protein sequence ID" value="SAI74866.1"/>
    <property type="molecule type" value="Genomic_DNA"/>
</dbReference>
<evidence type="ECO:0000256" key="5">
    <source>
        <dbReference type="ARBA" id="ARBA00023098"/>
    </source>
</evidence>
<keyword evidence="3 12" id="KW-0444">Lipid biosynthesis</keyword>
<evidence type="ECO:0000256" key="6">
    <source>
        <dbReference type="ARBA" id="ARBA00023136"/>
    </source>
</evidence>
<evidence type="ECO:0000313" key="14">
    <source>
        <dbReference type="Proteomes" id="UP000076848"/>
    </source>
</evidence>
<reference evidence="13 14" key="1">
    <citation type="submission" date="2016-04" db="EMBL/GenBank/DDBJ databases">
        <authorList>
            <consortium name="Pathogen Informatics"/>
        </authorList>
    </citation>
    <scope>NUCLEOTIDE SEQUENCE [LARGE SCALE GENOMIC DNA]</scope>
    <source>
        <strain evidence="13 14">H050680373</strain>
    </source>
</reference>
<dbReference type="AlphaFoldDB" id="A0A157SY36"/>
<dbReference type="HAMAP" id="MF_00662">
    <property type="entry name" value="PS_decarb_PSD_B_type1"/>
    <property type="match status" value="1"/>
</dbReference>
<dbReference type="InterPro" id="IPR033178">
    <property type="entry name" value="PSD_type1_pro"/>
</dbReference>
<feature type="active site" description="Charge relay system; for autoendoproteolytic cleavage activity" evidence="12">
    <location>
        <position position="96"/>
    </location>
</feature>
<evidence type="ECO:0000256" key="3">
    <source>
        <dbReference type="ARBA" id="ARBA00022516"/>
    </source>
</evidence>
<evidence type="ECO:0000256" key="9">
    <source>
        <dbReference type="ARBA" id="ARBA00023239"/>
    </source>
</evidence>
<comment type="similarity">
    <text evidence="12">Belongs to the phosphatidylserine decarboxylase family. PSD-B subfamily. Prokaryotic type I sub-subfamily.</text>
</comment>
<comment type="pathway">
    <text evidence="12">Phospholipid metabolism; phosphatidylethanolamine biosynthesis; phosphatidylethanolamine from CDP-diacylglycerol: step 2/2.</text>
</comment>
<feature type="active site" description="Charge relay system; for autoendoproteolytic cleavage activity" evidence="12">
    <location>
        <position position="259"/>
    </location>
</feature>
<feature type="active site" description="Charge relay system; for autoendoproteolytic cleavage activity" evidence="12">
    <location>
        <position position="153"/>
    </location>
</feature>
<dbReference type="GO" id="GO:0004609">
    <property type="term" value="F:phosphatidylserine decarboxylase activity"/>
    <property type="evidence" value="ECO:0007669"/>
    <property type="project" value="UniProtKB-UniRule"/>
</dbReference>
<dbReference type="InterPro" id="IPR033177">
    <property type="entry name" value="PSD-B"/>
</dbReference>
<evidence type="ECO:0000256" key="1">
    <source>
        <dbReference type="ARBA" id="ARBA00005189"/>
    </source>
</evidence>